<evidence type="ECO:0000313" key="14">
    <source>
        <dbReference type="RefSeq" id="XP_033152359.1"/>
    </source>
</evidence>
<dbReference type="AlphaFoldDB" id="A0A6P8J983"/>
<dbReference type="CTD" id="37523"/>
<dbReference type="GO" id="GO:0051301">
    <property type="term" value="P:cell division"/>
    <property type="evidence" value="ECO:0007669"/>
    <property type="project" value="UniProtKB-KW"/>
</dbReference>
<dbReference type="Pfam" id="PF07557">
    <property type="entry name" value="Shugoshin_C"/>
    <property type="match status" value="1"/>
</dbReference>
<evidence type="ECO:0000313" key="16">
    <source>
        <dbReference type="RefSeq" id="XP_033152361.1"/>
    </source>
</evidence>
<gene>
    <name evidence="14 15 16 17" type="primary">LOC117135905</name>
</gene>
<evidence type="ECO:0000256" key="6">
    <source>
        <dbReference type="ARBA" id="ARBA00023054"/>
    </source>
</evidence>
<feature type="domain" description="Shugoshin N-terminal coiled-coil" evidence="12">
    <location>
        <begin position="6"/>
        <end position="48"/>
    </location>
</feature>
<feature type="compositionally biased region" description="Polar residues" evidence="10">
    <location>
        <begin position="348"/>
        <end position="377"/>
    </location>
</feature>
<sequence length="401" mass="44392">MGSKVEQQYKLLNAELMDQVQKQRLEIGEYRKRVISLEREIMDIREEHVLQNHRQRMENISIVRSLMLSLNVDSDSLAVRQEPAQAAQINRPSGPRRSSREICKDMRRTCVLARTTRPISPRRSSSVTSTVSSSSRRSSAEVQSEVVATRMPEDRRADKPTPPPRRPAELVFDEDDSDDDFDEAVSPVEETQTEQNEENNRLFSIIEENGSEGESADSSSSCEAIYCDTTVESSPPNAQVTVTPSGRALREVDTNVPVAVSLSRGKESAKGSWLAISVAVEDSPQEPSIQCPRLAVTRPSQSSGIFPDVNGLTPRRSLFNGIGKLAGSTSTPKSFLVEEMPSMRTRSRTTANKKSENTDMSSSFCNNSARPSRSCRPTSLVEPSLKNKMRNGSKGKAKAKK</sequence>
<feature type="compositionally biased region" description="Basic and acidic residues" evidence="10">
    <location>
        <begin position="98"/>
        <end position="108"/>
    </location>
</feature>
<keyword evidence="8" id="KW-0137">Centromere</keyword>
<keyword evidence="5" id="KW-0159">Chromosome partition</keyword>
<comment type="subcellular location">
    <subcellularLocation>
        <location evidence="1">Chromosome</location>
        <location evidence="1">Centromere</location>
    </subcellularLocation>
</comment>
<accession>A0A6P8J983</accession>
<reference evidence="14 15" key="1">
    <citation type="submission" date="2025-04" db="UniProtKB">
        <authorList>
            <consortium name="RefSeq"/>
        </authorList>
    </citation>
    <scope>IDENTIFICATION</scope>
    <source>
        <strain evidence="14 15">Mau12</strain>
        <tissue evidence="14 15">Whole Body</tissue>
    </source>
</reference>
<comment type="similarity">
    <text evidence="2">Belongs to the shugoshin family.</text>
</comment>
<keyword evidence="4" id="KW-0132">Cell division</keyword>
<dbReference type="GO" id="GO:0000779">
    <property type="term" value="C:condensed chromosome, centromeric region"/>
    <property type="evidence" value="ECO:0007669"/>
    <property type="project" value="UniProtKB-ARBA"/>
</dbReference>
<dbReference type="RefSeq" id="XP_033152361.1">
    <property type="nucleotide sequence ID" value="XM_033296470.1"/>
</dbReference>
<protein>
    <submittedName>
        <fullName evidence="14 15">Shugoshin</fullName>
    </submittedName>
</protein>
<evidence type="ECO:0000256" key="9">
    <source>
        <dbReference type="SAM" id="Coils"/>
    </source>
</evidence>
<evidence type="ECO:0000259" key="12">
    <source>
        <dbReference type="Pfam" id="PF07558"/>
    </source>
</evidence>
<keyword evidence="13" id="KW-1185">Reference proteome</keyword>
<feature type="compositionally biased region" description="Low complexity" evidence="10">
    <location>
        <begin position="114"/>
        <end position="137"/>
    </location>
</feature>
<name>A0A6P8J983_DROMA</name>
<proteinExistence type="inferred from homology"/>
<dbReference type="GeneID" id="117135905"/>
<dbReference type="Proteomes" id="UP000515162">
    <property type="component" value="Chromosome 2R"/>
</dbReference>
<feature type="region of interest" description="Disordered" evidence="10">
    <location>
        <begin position="83"/>
        <end position="197"/>
    </location>
</feature>
<dbReference type="InterPro" id="IPR011516">
    <property type="entry name" value="Shugoshin_N"/>
</dbReference>
<evidence type="ECO:0000256" key="4">
    <source>
        <dbReference type="ARBA" id="ARBA00022618"/>
    </source>
</evidence>
<evidence type="ECO:0000256" key="7">
    <source>
        <dbReference type="ARBA" id="ARBA00023306"/>
    </source>
</evidence>
<feature type="compositionally biased region" description="Acidic residues" evidence="10">
    <location>
        <begin position="171"/>
        <end position="183"/>
    </location>
</feature>
<feature type="domain" description="Shugoshin C-terminal" evidence="11">
    <location>
        <begin position="369"/>
        <end position="391"/>
    </location>
</feature>
<organism evidence="13 17">
    <name type="scientific">Drosophila mauritiana</name>
    <name type="common">Fruit fly</name>
    <dbReference type="NCBI Taxonomy" id="7226"/>
    <lineage>
        <taxon>Eukaryota</taxon>
        <taxon>Metazoa</taxon>
        <taxon>Ecdysozoa</taxon>
        <taxon>Arthropoda</taxon>
        <taxon>Hexapoda</taxon>
        <taxon>Insecta</taxon>
        <taxon>Pterygota</taxon>
        <taxon>Neoptera</taxon>
        <taxon>Endopterygota</taxon>
        <taxon>Diptera</taxon>
        <taxon>Brachycera</taxon>
        <taxon>Muscomorpha</taxon>
        <taxon>Ephydroidea</taxon>
        <taxon>Drosophilidae</taxon>
        <taxon>Drosophila</taxon>
        <taxon>Sophophora</taxon>
    </lineage>
</organism>
<dbReference type="RefSeq" id="XP_033152359.1">
    <property type="nucleotide sequence ID" value="XM_033296468.1"/>
</dbReference>
<dbReference type="GO" id="GO:0005634">
    <property type="term" value="C:nucleus"/>
    <property type="evidence" value="ECO:0007669"/>
    <property type="project" value="InterPro"/>
</dbReference>
<dbReference type="InterPro" id="IPR011515">
    <property type="entry name" value="Shugoshin_C"/>
</dbReference>
<keyword evidence="7" id="KW-0131">Cell cycle</keyword>
<evidence type="ECO:0000256" key="5">
    <source>
        <dbReference type="ARBA" id="ARBA00022829"/>
    </source>
</evidence>
<feature type="compositionally biased region" description="Basic residues" evidence="10">
    <location>
        <begin position="387"/>
        <end position="401"/>
    </location>
</feature>
<evidence type="ECO:0000313" key="17">
    <source>
        <dbReference type="RefSeq" id="XP_033152362.1"/>
    </source>
</evidence>
<evidence type="ECO:0000256" key="2">
    <source>
        <dbReference type="ARBA" id="ARBA00010845"/>
    </source>
</evidence>
<dbReference type="RefSeq" id="XP_033152360.1">
    <property type="nucleotide sequence ID" value="XM_033296469.1"/>
</dbReference>
<dbReference type="Pfam" id="PF07558">
    <property type="entry name" value="Shugoshin_N"/>
    <property type="match status" value="1"/>
</dbReference>
<feature type="coiled-coil region" evidence="9">
    <location>
        <begin position="13"/>
        <end position="47"/>
    </location>
</feature>
<evidence type="ECO:0000256" key="1">
    <source>
        <dbReference type="ARBA" id="ARBA00004584"/>
    </source>
</evidence>
<evidence type="ECO:0000313" key="13">
    <source>
        <dbReference type="Proteomes" id="UP000515162"/>
    </source>
</evidence>
<keyword evidence="3" id="KW-0158">Chromosome</keyword>
<evidence type="ECO:0000256" key="3">
    <source>
        <dbReference type="ARBA" id="ARBA00022454"/>
    </source>
</evidence>
<evidence type="ECO:0000256" key="10">
    <source>
        <dbReference type="SAM" id="MobiDB-lite"/>
    </source>
</evidence>
<keyword evidence="6 9" id="KW-0175">Coiled coil</keyword>
<dbReference type="RefSeq" id="XP_033152362.1">
    <property type="nucleotide sequence ID" value="XM_033296471.1"/>
</dbReference>
<feature type="region of interest" description="Disordered" evidence="10">
    <location>
        <begin position="335"/>
        <end position="401"/>
    </location>
</feature>
<evidence type="ECO:0000256" key="8">
    <source>
        <dbReference type="ARBA" id="ARBA00023328"/>
    </source>
</evidence>
<evidence type="ECO:0000259" key="11">
    <source>
        <dbReference type="Pfam" id="PF07557"/>
    </source>
</evidence>
<evidence type="ECO:0000313" key="15">
    <source>
        <dbReference type="RefSeq" id="XP_033152360.1"/>
    </source>
</evidence>
<dbReference type="GO" id="GO:0045132">
    <property type="term" value="P:meiotic chromosome segregation"/>
    <property type="evidence" value="ECO:0007669"/>
    <property type="project" value="InterPro"/>
</dbReference>